<feature type="domain" description="Leucine-rich repeat-containing N-terminal plant-type" evidence="12">
    <location>
        <begin position="58"/>
        <end position="96"/>
    </location>
</feature>
<protein>
    <recommendedName>
        <fullName evidence="16">Leucine-rich repeat-containing N-terminal plant-type domain-containing protein</fullName>
    </recommendedName>
</protein>
<evidence type="ECO:0000256" key="1">
    <source>
        <dbReference type="ARBA" id="ARBA00004251"/>
    </source>
</evidence>
<evidence type="ECO:0000256" key="11">
    <source>
        <dbReference type="ARBA" id="ARBA00023180"/>
    </source>
</evidence>
<reference evidence="14" key="1">
    <citation type="submission" date="2022-12" db="EMBL/GenBank/DDBJ databases">
        <title>Draft genome assemblies for two species of Escallonia (Escalloniales).</title>
        <authorList>
            <person name="Chanderbali A."/>
            <person name="Dervinis C."/>
            <person name="Anghel I."/>
            <person name="Soltis D."/>
            <person name="Soltis P."/>
            <person name="Zapata F."/>
        </authorList>
    </citation>
    <scope>NUCLEOTIDE SEQUENCE</scope>
    <source>
        <strain evidence="14">UCBG92.1500</strain>
        <tissue evidence="14">Leaf</tissue>
    </source>
</reference>
<evidence type="ECO:0000256" key="6">
    <source>
        <dbReference type="ARBA" id="ARBA00022729"/>
    </source>
</evidence>
<dbReference type="PANTHER" id="PTHR48063">
    <property type="entry name" value="LRR RECEPTOR-LIKE KINASE"/>
    <property type="match status" value="1"/>
</dbReference>
<dbReference type="SMART" id="SM00365">
    <property type="entry name" value="LRR_SD22"/>
    <property type="match status" value="6"/>
</dbReference>
<dbReference type="InterPro" id="IPR055414">
    <property type="entry name" value="LRR_R13L4/SHOC2-like"/>
</dbReference>
<keyword evidence="8" id="KW-1133">Transmembrane helix</keyword>
<gene>
    <name evidence="14" type="ORF">RJ640_001638</name>
</gene>
<dbReference type="FunFam" id="3.80.10.10:FF:000213">
    <property type="entry name" value="Tyrosine-sulfated glycopeptide receptor 1"/>
    <property type="match status" value="1"/>
</dbReference>
<evidence type="ECO:0000256" key="2">
    <source>
        <dbReference type="ARBA" id="ARBA00009592"/>
    </source>
</evidence>
<evidence type="ECO:0000313" key="14">
    <source>
        <dbReference type="EMBL" id="KAK2979248.1"/>
    </source>
</evidence>
<dbReference type="InterPro" id="IPR013210">
    <property type="entry name" value="LRR_N_plant-typ"/>
</dbReference>
<evidence type="ECO:0000256" key="5">
    <source>
        <dbReference type="ARBA" id="ARBA00022692"/>
    </source>
</evidence>
<sequence length="1106" mass="122700">MAFYLRQSDAFENNTVTLEYIPQGCSMNMFTRAAVVLFLVCLITATTSNRNSSMLCLENERQALLRFKNDLTDSSGRLSSWNMVHNDCCYWSGVVCHSFNGHVVELNLQNPNGDCNSFDDLYAERACEKNKLGGKINPSLLNLEQLSYLDLSHNDFGVIQIPSFISSLKTLRYLNLSHAGFGGLIPPGLGNLSDLRTLDLGYSSYGSLRAENFRWLSDLSFLQHLDLNFANLSQASDWLQVTNMLPSLVDLRLSFCNLDLSVSLPNMVNFTRLAALDISYNPTFRSSQRSNWLSSLTGLRFLNLGGCGISGPIPSGLENTTSLTHLDLSGNSLNSSIPHWLYRFRGLNSLDLSMNNLRGSISDDIGNMTSIINIDMSYNEFEGRIPRSIQKLCSLEAINLKYNRLSDTSDVLQMFFGCGIHSLRELNLENCSISGPLPKSLGGLSSLESLNLADNQFNGTLPESIGQLSKLTSLYLYSNQFNGTLPESIGQLSKLTSLYLYSNQFNGTLPESIGQLSKLEELHIYDNKLEGVVSEVHFANLSNLRVFYGDNNPLILQVSPKWSPPFHLQVLLLRSWRRVSKFPNWLQAQQRLTLLDLSSTRISDIVPTWFWNFSSQLIYLNLTHNQLHGVIPSIPKVKLTYATMYLSHNRFSGSLPRLSVNVTELDLSNNWFTGGLSHFLCGSTDKPNQLQILNLGDNHLSGDIPDCWMNWPSLIYVALGNNNLKGNIPSSMGYLSHLRSLHLRNNSLNGEVPMALQNCTELMIIDLSENEFCGSVTSWMGKGLLNLNLISLDLRSNNISGQIPSDICHLHYLQILDLANNNLSGEIPRCLGNFTAMATKRSLMDGSDGIEYLFEDGARTFYGPDRFEDAYVVTKGNELQYVATLSLVTSMDLSSNNLSGEIPKELTSLVELLSLNLSGNRLTGMIPKKTGDMKKLESLDFSRNQLSGEIPSSISSLTFLSYLNLSFNNLSGRIPSSTQLQSFDASCFIGNKLCGPPVSKDCTVNGVTPDNRNEEGKGDRPEVDWFYLCMALGFAVGKNSLFMELFIFGCSRSAVASLQSPSSLLSSVSFVILLYTDIPSEFSGTCDLGQNFNSQEPGSMVYASKN</sequence>
<evidence type="ECO:0008006" key="16">
    <source>
        <dbReference type="Google" id="ProtNLM"/>
    </source>
</evidence>
<comment type="similarity">
    <text evidence="2">Belongs to the RLP family.</text>
</comment>
<evidence type="ECO:0000259" key="12">
    <source>
        <dbReference type="Pfam" id="PF08263"/>
    </source>
</evidence>
<name>A0AA88QZ51_9ASTE</name>
<evidence type="ECO:0000256" key="8">
    <source>
        <dbReference type="ARBA" id="ARBA00022989"/>
    </source>
</evidence>
<evidence type="ECO:0000256" key="7">
    <source>
        <dbReference type="ARBA" id="ARBA00022737"/>
    </source>
</evidence>
<dbReference type="GO" id="GO:0005886">
    <property type="term" value="C:plasma membrane"/>
    <property type="evidence" value="ECO:0007669"/>
    <property type="project" value="UniProtKB-SubCell"/>
</dbReference>
<dbReference type="EMBL" id="JAVXUO010001779">
    <property type="protein sequence ID" value="KAK2979248.1"/>
    <property type="molecule type" value="Genomic_DNA"/>
</dbReference>
<dbReference type="Pfam" id="PF08263">
    <property type="entry name" value="LRRNT_2"/>
    <property type="match status" value="1"/>
</dbReference>
<keyword evidence="6" id="KW-0732">Signal</keyword>
<keyword evidence="10" id="KW-0675">Receptor</keyword>
<dbReference type="InterPro" id="IPR001611">
    <property type="entry name" value="Leu-rich_rpt"/>
</dbReference>
<keyword evidence="3" id="KW-1003">Cell membrane</keyword>
<dbReference type="GO" id="GO:0006952">
    <property type="term" value="P:defense response"/>
    <property type="evidence" value="ECO:0007669"/>
    <property type="project" value="UniProtKB-ARBA"/>
</dbReference>
<dbReference type="Gene3D" id="3.80.10.10">
    <property type="entry name" value="Ribonuclease Inhibitor"/>
    <property type="match status" value="3"/>
</dbReference>
<evidence type="ECO:0000256" key="9">
    <source>
        <dbReference type="ARBA" id="ARBA00023136"/>
    </source>
</evidence>
<evidence type="ECO:0000256" key="10">
    <source>
        <dbReference type="ARBA" id="ARBA00023170"/>
    </source>
</evidence>
<dbReference type="InterPro" id="IPR003591">
    <property type="entry name" value="Leu-rich_rpt_typical-subtyp"/>
</dbReference>
<evidence type="ECO:0000313" key="15">
    <source>
        <dbReference type="Proteomes" id="UP001187471"/>
    </source>
</evidence>
<dbReference type="Pfam" id="PF00560">
    <property type="entry name" value="LRR_1"/>
    <property type="match status" value="8"/>
</dbReference>
<dbReference type="AlphaFoldDB" id="A0AA88QZ51"/>
<dbReference type="SUPFAM" id="SSF52047">
    <property type="entry name" value="RNI-like"/>
    <property type="match status" value="2"/>
</dbReference>
<accession>A0AA88QZ51</accession>
<evidence type="ECO:0000259" key="13">
    <source>
        <dbReference type="Pfam" id="PF23598"/>
    </source>
</evidence>
<evidence type="ECO:0000256" key="3">
    <source>
        <dbReference type="ARBA" id="ARBA00022475"/>
    </source>
</evidence>
<dbReference type="PANTHER" id="PTHR48063:SF98">
    <property type="entry name" value="LRR RECEPTOR-LIKE SERINE_THREONINE-PROTEIN KINASE FLS2"/>
    <property type="match status" value="1"/>
</dbReference>
<dbReference type="GO" id="GO:0051707">
    <property type="term" value="P:response to other organism"/>
    <property type="evidence" value="ECO:0007669"/>
    <property type="project" value="UniProtKB-ARBA"/>
</dbReference>
<dbReference type="FunFam" id="3.80.10.10:FF:000095">
    <property type="entry name" value="LRR receptor-like serine/threonine-protein kinase GSO1"/>
    <property type="match status" value="1"/>
</dbReference>
<dbReference type="Pfam" id="PF13855">
    <property type="entry name" value="LRR_8"/>
    <property type="match status" value="2"/>
</dbReference>
<keyword evidence="4" id="KW-0433">Leucine-rich repeat</keyword>
<dbReference type="Pfam" id="PF23598">
    <property type="entry name" value="LRR_14"/>
    <property type="match status" value="1"/>
</dbReference>
<evidence type="ECO:0000256" key="4">
    <source>
        <dbReference type="ARBA" id="ARBA00022614"/>
    </source>
</evidence>
<keyword evidence="11" id="KW-0325">Glycoprotein</keyword>
<feature type="domain" description="Disease resistance R13L4/SHOC-2-like LRR" evidence="13">
    <location>
        <begin position="420"/>
        <end position="597"/>
    </location>
</feature>
<keyword evidence="7" id="KW-0677">Repeat</keyword>
<dbReference type="InterPro" id="IPR046956">
    <property type="entry name" value="RLP23-like"/>
</dbReference>
<organism evidence="14 15">
    <name type="scientific">Escallonia rubra</name>
    <dbReference type="NCBI Taxonomy" id="112253"/>
    <lineage>
        <taxon>Eukaryota</taxon>
        <taxon>Viridiplantae</taxon>
        <taxon>Streptophyta</taxon>
        <taxon>Embryophyta</taxon>
        <taxon>Tracheophyta</taxon>
        <taxon>Spermatophyta</taxon>
        <taxon>Magnoliopsida</taxon>
        <taxon>eudicotyledons</taxon>
        <taxon>Gunneridae</taxon>
        <taxon>Pentapetalae</taxon>
        <taxon>asterids</taxon>
        <taxon>campanulids</taxon>
        <taxon>Escalloniales</taxon>
        <taxon>Escalloniaceae</taxon>
        <taxon>Escallonia</taxon>
    </lineage>
</organism>
<comment type="subcellular location">
    <subcellularLocation>
        <location evidence="1">Cell membrane</location>
        <topology evidence="1">Single-pass type I membrane protein</topology>
    </subcellularLocation>
</comment>
<keyword evidence="15" id="KW-1185">Reference proteome</keyword>
<dbReference type="FunFam" id="3.80.10.10:FF:000041">
    <property type="entry name" value="LRR receptor-like serine/threonine-protein kinase ERECTA"/>
    <property type="match status" value="1"/>
</dbReference>
<dbReference type="Proteomes" id="UP001187471">
    <property type="component" value="Unassembled WGS sequence"/>
</dbReference>
<dbReference type="InterPro" id="IPR032675">
    <property type="entry name" value="LRR_dom_sf"/>
</dbReference>
<keyword evidence="9" id="KW-0472">Membrane</keyword>
<proteinExistence type="inferred from homology"/>
<keyword evidence="5" id="KW-0812">Transmembrane</keyword>
<comment type="caution">
    <text evidence="14">The sequence shown here is derived from an EMBL/GenBank/DDBJ whole genome shotgun (WGS) entry which is preliminary data.</text>
</comment>
<dbReference type="SMART" id="SM00369">
    <property type="entry name" value="LRR_TYP"/>
    <property type="match status" value="9"/>
</dbReference>
<dbReference type="SUPFAM" id="SSF52058">
    <property type="entry name" value="L domain-like"/>
    <property type="match status" value="1"/>
</dbReference>